<sequence>MMKHIFGRSTGLAARVALGSVAAWLLGARRNEQDVGIETCRVRECVATYLVPAVVTVHALQTSAARSDPLSMRANGQRATVESRCPRPPFFRLRSIRPKRPVLPWDRRLIECAVLKQTKCGR</sequence>
<organism evidence="2 3">
    <name type="scientific">Forsythia ovata</name>
    <dbReference type="NCBI Taxonomy" id="205694"/>
    <lineage>
        <taxon>Eukaryota</taxon>
        <taxon>Viridiplantae</taxon>
        <taxon>Streptophyta</taxon>
        <taxon>Embryophyta</taxon>
        <taxon>Tracheophyta</taxon>
        <taxon>Spermatophyta</taxon>
        <taxon>Magnoliopsida</taxon>
        <taxon>eudicotyledons</taxon>
        <taxon>Gunneridae</taxon>
        <taxon>Pentapetalae</taxon>
        <taxon>asterids</taxon>
        <taxon>lamiids</taxon>
        <taxon>Lamiales</taxon>
        <taxon>Oleaceae</taxon>
        <taxon>Forsythieae</taxon>
        <taxon>Forsythia</taxon>
    </lineage>
</organism>
<feature type="chain" id="PRO_5044772836" description="Secreted protein" evidence="1">
    <location>
        <begin position="24"/>
        <end position="122"/>
    </location>
</feature>
<evidence type="ECO:0008006" key="4">
    <source>
        <dbReference type="Google" id="ProtNLM"/>
    </source>
</evidence>
<comment type="caution">
    <text evidence="2">The sequence shown here is derived from an EMBL/GenBank/DDBJ whole genome shotgun (WGS) entry which is preliminary data.</text>
</comment>
<evidence type="ECO:0000313" key="2">
    <source>
        <dbReference type="EMBL" id="KAL2538720.1"/>
    </source>
</evidence>
<keyword evidence="1" id="KW-0732">Signal</keyword>
<accession>A0ABD1VMZ2</accession>
<gene>
    <name evidence="2" type="ORF">Fot_20111</name>
</gene>
<dbReference type="AlphaFoldDB" id="A0ABD1VMZ2"/>
<proteinExistence type="predicted"/>
<evidence type="ECO:0000256" key="1">
    <source>
        <dbReference type="SAM" id="SignalP"/>
    </source>
</evidence>
<dbReference type="Proteomes" id="UP001604277">
    <property type="component" value="Unassembled WGS sequence"/>
</dbReference>
<evidence type="ECO:0000313" key="3">
    <source>
        <dbReference type="Proteomes" id="UP001604277"/>
    </source>
</evidence>
<reference evidence="3" key="1">
    <citation type="submission" date="2024-07" db="EMBL/GenBank/DDBJ databases">
        <title>Two chromosome-level genome assemblies of Korean endemic species Abeliophyllum distichum and Forsythia ovata (Oleaceae).</title>
        <authorList>
            <person name="Jang H."/>
        </authorList>
    </citation>
    <scope>NUCLEOTIDE SEQUENCE [LARGE SCALE GENOMIC DNA]</scope>
</reference>
<feature type="signal peptide" evidence="1">
    <location>
        <begin position="1"/>
        <end position="23"/>
    </location>
</feature>
<name>A0ABD1VMZ2_9LAMI</name>
<protein>
    <recommendedName>
        <fullName evidence="4">Secreted protein</fullName>
    </recommendedName>
</protein>
<keyword evidence="3" id="KW-1185">Reference proteome</keyword>
<dbReference type="EMBL" id="JBFOLJ010000005">
    <property type="protein sequence ID" value="KAL2538720.1"/>
    <property type="molecule type" value="Genomic_DNA"/>
</dbReference>